<dbReference type="AlphaFoldDB" id="A0A151AZW2"/>
<dbReference type="SMART" id="SM00382">
    <property type="entry name" value="AAA"/>
    <property type="match status" value="1"/>
</dbReference>
<sequence length="318" mass="35076">MLDIKHLSVKFKTRHGMVRAVSEVSLHLDKGRILGIVGESGSGKSTVLNAILRLLPEKDVLLEGRIIYEGTDLFALSPQAMRAVRGKEISMIFQDPMTTLNPVYNIGNQIAESLKIHGLYRGRERERVLELMQEVGIPSPENRVLEYPHQFSGGMQQRAIIAIALACEPKLLLADEPTTALDVTIQAQIVELLRKINRTHHTSIILVTHNLALAADLCEEIAVMYAGRIVEKGPAEVILQDPRHPYTRGLLSAVPLPGITHGARLTTIPGTVPDLADLPPGCAFHPRCPLAGKECARLVPEPVEAGDRHVLWCWRELN</sequence>
<dbReference type="NCBIfam" id="TIGR01727">
    <property type="entry name" value="oligo_HPY"/>
    <property type="match status" value="1"/>
</dbReference>
<keyword evidence="7 17" id="KW-0067">ATP-binding</keyword>
<proteinExistence type="inferred from homology"/>
<evidence type="ECO:0000256" key="12">
    <source>
        <dbReference type="ARBA" id="ARBA00038669"/>
    </source>
</evidence>
<dbReference type="CDD" id="cd03257">
    <property type="entry name" value="ABC_NikE_OppD_transporters"/>
    <property type="match status" value="1"/>
</dbReference>
<dbReference type="Pfam" id="PF08352">
    <property type="entry name" value="oligo_HPY"/>
    <property type="match status" value="1"/>
</dbReference>
<comment type="caution">
    <text evidence="17">The sequence shown here is derived from an EMBL/GenBank/DDBJ whole genome shotgun (WGS) entry which is preliminary data.</text>
</comment>
<evidence type="ECO:0000313" key="17">
    <source>
        <dbReference type="EMBL" id="KYH33176.1"/>
    </source>
</evidence>
<dbReference type="PANTHER" id="PTHR43297:SF13">
    <property type="entry name" value="NICKEL ABC TRANSPORTER, ATP-BINDING PROTEIN"/>
    <property type="match status" value="1"/>
</dbReference>
<dbReference type="InterPro" id="IPR003439">
    <property type="entry name" value="ABC_transporter-like_ATP-bd"/>
</dbReference>
<comment type="similarity">
    <text evidence="2">Belongs to the ABC transporter superfamily.</text>
</comment>
<dbReference type="InterPro" id="IPR003593">
    <property type="entry name" value="AAA+_ATPase"/>
</dbReference>
<evidence type="ECO:0000256" key="6">
    <source>
        <dbReference type="ARBA" id="ARBA00022741"/>
    </source>
</evidence>
<feature type="domain" description="ABC transporter" evidence="16">
    <location>
        <begin position="4"/>
        <end position="251"/>
    </location>
</feature>
<comment type="catalytic activity">
    <reaction evidence="15">
        <text>Ni(2+)(out) + ATP + H2O = Ni(2+)(in) + ADP + phosphate + H(+)</text>
        <dbReference type="Rhea" id="RHEA:15557"/>
        <dbReference type="ChEBI" id="CHEBI:15377"/>
        <dbReference type="ChEBI" id="CHEBI:15378"/>
        <dbReference type="ChEBI" id="CHEBI:30616"/>
        <dbReference type="ChEBI" id="CHEBI:43474"/>
        <dbReference type="ChEBI" id="CHEBI:49786"/>
        <dbReference type="ChEBI" id="CHEBI:456216"/>
        <dbReference type="EC" id="7.2.2.11"/>
    </reaction>
    <physiologicalReaction direction="left-to-right" evidence="15">
        <dbReference type="Rhea" id="RHEA:15558"/>
    </physiologicalReaction>
</comment>
<keyword evidence="18" id="KW-1185">Reference proteome</keyword>
<keyword evidence="11" id="KW-0472">Membrane</keyword>
<evidence type="ECO:0000256" key="14">
    <source>
        <dbReference type="ARBA" id="ARBA00044143"/>
    </source>
</evidence>
<evidence type="ECO:0000256" key="10">
    <source>
        <dbReference type="ARBA" id="ARBA00023112"/>
    </source>
</evidence>
<keyword evidence="3" id="KW-0813">Transport</keyword>
<gene>
    <name evidence="17" type="primary">oppD_2</name>
    <name evidence="17" type="ORF">MOMUL_09560</name>
</gene>
<keyword evidence="10" id="KW-0921">Nickel transport</keyword>
<evidence type="ECO:0000256" key="8">
    <source>
        <dbReference type="ARBA" id="ARBA00022967"/>
    </source>
</evidence>
<dbReference type="FunFam" id="3.40.50.300:FF:000016">
    <property type="entry name" value="Oligopeptide ABC transporter ATP-binding component"/>
    <property type="match status" value="1"/>
</dbReference>
<dbReference type="GO" id="GO:0005886">
    <property type="term" value="C:plasma membrane"/>
    <property type="evidence" value="ECO:0007669"/>
    <property type="project" value="UniProtKB-SubCell"/>
</dbReference>
<keyword evidence="5" id="KW-0533">Nickel</keyword>
<dbReference type="GO" id="GO:0005524">
    <property type="term" value="F:ATP binding"/>
    <property type="evidence" value="ECO:0007669"/>
    <property type="project" value="UniProtKB-KW"/>
</dbReference>
<evidence type="ECO:0000256" key="1">
    <source>
        <dbReference type="ARBA" id="ARBA00004202"/>
    </source>
</evidence>
<evidence type="ECO:0000256" key="11">
    <source>
        <dbReference type="ARBA" id="ARBA00023136"/>
    </source>
</evidence>
<dbReference type="Proteomes" id="UP000075670">
    <property type="component" value="Unassembled WGS sequence"/>
</dbReference>
<accession>A0A151AZW2</accession>
<evidence type="ECO:0000256" key="5">
    <source>
        <dbReference type="ARBA" id="ARBA00022596"/>
    </source>
</evidence>
<dbReference type="RefSeq" id="WP_062282171.1">
    <property type="nucleotide sequence ID" value="NZ_LTBC01000002.1"/>
</dbReference>
<organism evidence="17 18">
    <name type="scientific">Moorella mulderi DSM 14980</name>
    <dbReference type="NCBI Taxonomy" id="1122241"/>
    <lineage>
        <taxon>Bacteria</taxon>
        <taxon>Bacillati</taxon>
        <taxon>Bacillota</taxon>
        <taxon>Clostridia</taxon>
        <taxon>Neomoorellales</taxon>
        <taxon>Neomoorellaceae</taxon>
        <taxon>Neomoorella</taxon>
    </lineage>
</organism>
<dbReference type="InterPro" id="IPR013563">
    <property type="entry name" value="Oligopep_ABC_C"/>
</dbReference>
<evidence type="ECO:0000256" key="3">
    <source>
        <dbReference type="ARBA" id="ARBA00022448"/>
    </source>
</evidence>
<dbReference type="EC" id="7.2.2.11" evidence="13"/>
<reference evidence="17 18" key="1">
    <citation type="submission" date="2016-02" db="EMBL/GenBank/DDBJ databases">
        <title>Genome sequence of Moorella mulderi DSM 14980.</title>
        <authorList>
            <person name="Poehlein A."/>
            <person name="Daniel R."/>
        </authorList>
    </citation>
    <scope>NUCLEOTIDE SEQUENCE [LARGE SCALE GENOMIC DNA]</scope>
    <source>
        <strain evidence="17 18">DSM 14980</strain>
    </source>
</reference>
<evidence type="ECO:0000256" key="4">
    <source>
        <dbReference type="ARBA" id="ARBA00022475"/>
    </source>
</evidence>
<evidence type="ECO:0000256" key="13">
    <source>
        <dbReference type="ARBA" id="ARBA00039098"/>
    </source>
</evidence>
<dbReference type="Gene3D" id="3.40.50.300">
    <property type="entry name" value="P-loop containing nucleotide triphosphate hydrolases"/>
    <property type="match status" value="1"/>
</dbReference>
<comment type="subcellular location">
    <subcellularLocation>
        <location evidence="1">Cell membrane</location>
        <topology evidence="1">Peripheral membrane protein</topology>
    </subcellularLocation>
</comment>
<dbReference type="GO" id="GO:0015833">
    <property type="term" value="P:peptide transport"/>
    <property type="evidence" value="ECO:0007669"/>
    <property type="project" value="InterPro"/>
</dbReference>
<evidence type="ECO:0000256" key="9">
    <source>
        <dbReference type="ARBA" id="ARBA00023065"/>
    </source>
</evidence>
<evidence type="ECO:0000259" key="16">
    <source>
        <dbReference type="PROSITE" id="PS50893"/>
    </source>
</evidence>
<comment type="subunit">
    <text evidence="12">The complex is composed of two ATP-binding proteins (NikD and NikE), two transmembrane proteins (NikB and NikC) and a solute-binding protein (NikA).</text>
</comment>
<evidence type="ECO:0000256" key="7">
    <source>
        <dbReference type="ARBA" id="ARBA00022840"/>
    </source>
</evidence>
<dbReference type="PATRIC" id="fig|1122241.3.peg.1005"/>
<protein>
    <recommendedName>
        <fullName evidence="14">Nickel import system ATP-binding protein NikD</fullName>
        <ecNumber evidence="13">7.2.2.11</ecNumber>
    </recommendedName>
</protein>
<dbReference type="InterPro" id="IPR050388">
    <property type="entry name" value="ABC_Ni/Peptide_Import"/>
</dbReference>
<dbReference type="SUPFAM" id="SSF52540">
    <property type="entry name" value="P-loop containing nucleoside triphosphate hydrolases"/>
    <property type="match status" value="1"/>
</dbReference>
<dbReference type="EMBL" id="LTBC01000002">
    <property type="protein sequence ID" value="KYH33176.1"/>
    <property type="molecule type" value="Genomic_DNA"/>
</dbReference>
<dbReference type="PROSITE" id="PS00211">
    <property type="entry name" value="ABC_TRANSPORTER_1"/>
    <property type="match status" value="1"/>
</dbReference>
<evidence type="ECO:0000256" key="15">
    <source>
        <dbReference type="ARBA" id="ARBA00048610"/>
    </source>
</evidence>
<keyword evidence="9" id="KW-0406">Ion transport</keyword>
<keyword evidence="6" id="KW-0547">Nucleotide-binding</keyword>
<name>A0A151AZW2_9FIRM</name>
<dbReference type="GO" id="GO:0015413">
    <property type="term" value="F:ABC-type nickel transporter activity"/>
    <property type="evidence" value="ECO:0007669"/>
    <property type="project" value="UniProtKB-EC"/>
</dbReference>
<dbReference type="InterPro" id="IPR017871">
    <property type="entry name" value="ABC_transporter-like_CS"/>
</dbReference>
<dbReference type="PANTHER" id="PTHR43297">
    <property type="entry name" value="OLIGOPEPTIDE TRANSPORT ATP-BINDING PROTEIN APPD"/>
    <property type="match status" value="1"/>
</dbReference>
<dbReference type="GO" id="GO:0016887">
    <property type="term" value="F:ATP hydrolysis activity"/>
    <property type="evidence" value="ECO:0007669"/>
    <property type="project" value="InterPro"/>
</dbReference>
<evidence type="ECO:0000313" key="18">
    <source>
        <dbReference type="Proteomes" id="UP000075670"/>
    </source>
</evidence>
<dbReference type="PROSITE" id="PS50893">
    <property type="entry name" value="ABC_TRANSPORTER_2"/>
    <property type="match status" value="1"/>
</dbReference>
<dbReference type="Pfam" id="PF00005">
    <property type="entry name" value="ABC_tran"/>
    <property type="match status" value="1"/>
</dbReference>
<dbReference type="InterPro" id="IPR027417">
    <property type="entry name" value="P-loop_NTPase"/>
</dbReference>
<keyword evidence="8" id="KW-1278">Translocase</keyword>
<evidence type="ECO:0000256" key="2">
    <source>
        <dbReference type="ARBA" id="ARBA00005417"/>
    </source>
</evidence>
<dbReference type="OrthoDB" id="41661at2"/>
<keyword evidence="4" id="KW-1003">Cell membrane</keyword>